<dbReference type="Pfam" id="PF00437">
    <property type="entry name" value="T2SSE"/>
    <property type="match status" value="1"/>
</dbReference>
<dbReference type="InterPro" id="IPR001482">
    <property type="entry name" value="T2SS/T4SS_dom"/>
</dbReference>
<evidence type="ECO:0000259" key="4">
    <source>
        <dbReference type="PROSITE" id="PS00662"/>
    </source>
</evidence>
<dbReference type="InterPro" id="IPR003593">
    <property type="entry name" value="AAA+_ATPase"/>
</dbReference>
<evidence type="ECO:0000313" key="6">
    <source>
        <dbReference type="Proteomes" id="UP000199227"/>
    </source>
</evidence>
<dbReference type="SMART" id="SM00382">
    <property type="entry name" value="AAA"/>
    <property type="match status" value="1"/>
</dbReference>
<dbReference type="OrthoDB" id="9805147at2"/>
<sequence>MIRQKIRLGDLLVYEGLVTEEQLQNALAVQKASGFSKKLGEVLIDEGYVTGKELLKILSKQLGIEFIDIYGVKMDFGSLSKYPLKLLNDASAIPFKEDDEYVYVATSDPLNYDALEALENYIAIKPLKLYIALDGDIKQIFKRVEVIQKTKLIAEEVKRELKTEGLKKEGKESAVMRLIQTIVEDAINRRASDIHIEPDENEMIVRIRVDGVLHEIFVFGLDIYIALSSRIKLLGGLDISEKRVPQDGRFSVKVKGRVYDFRLSTTPTLFGESIVMRILDREKVLLRLEELGFENKNLEKFNHLIHAPYGIVLVTGPTGSGKTTTLYAALNEIKSIDNKVMTIEDPIEYRLPLVQQVQVNEKIGFNFATALKSFLRQDPDVILVGEIRDHETLNAATQASLTGHLVFSTLHTNDAPSAIGRMVQMGLEAYLIADAIVGIVAQRLVRTICPNCKAEAKLPRALHARIKKYVPEKAKFYIGRGCPKCDFTGYSGRTMISEILVINELISKLIADNATKFDIYRAAVESNDFQPMIIDGINKALNGVTTVEEVLRVVKDIS</sequence>
<gene>
    <name evidence="5" type="ORF">SAMN05216234_1246</name>
</gene>
<protein>
    <submittedName>
        <fullName evidence="5">General secretion pathway protein E/type IV pilus assembly protein PilB</fullName>
    </submittedName>
</protein>
<dbReference type="InterPro" id="IPR007831">
    <property type="entry name" value="T2SS_GspE_N"/>
</dbReference>
<dbReference type="InterPro" id="IPR037257">
    <property type="entry name" value="T2SS_E_N_sf"/>
</dbReference>
<dbReference type="Proteomes" id="UP000199227">
    <property type="component" value="Unassembled WGS sequence"/>
</dbReference>
<dbReference type="SUPFAM" id="SSF160246">
    <property type="entry name" value="EspE N-terminal domain-like"/>
    <property type="match status" value="1"/>
</dbReference>
<dbReference type="Gene3D" id="3.30.300.160">
    <property type="entry name" value="Type II secretion system, protein E, N-terminal domain"/>
    <property type="match status" value="1"/>
</dbReference>
<dbReference type="AlphaFoldDB" id="A0A1I5R1N0"/>
<dbReference type="PROSITE" id="PS00662">
    <property type="entry name" value="T2SP_E"/>
    <property type="match status" value="1"/>
</dbReference>
<proteinExistence type="inferred from homology"/>
<evidence type="ECO:0000256" key="1">
    <source>
        <dbReference type="ARBA" id="ARBA00006611"/>
    </source>
</evidence>
<evidence type="ECO:0000256" key="2">
    <source>
        <dbReference type="ARBA" id="ARBA00022741"/>
    </source>
</evidence>
<keyword evidence="6" id="KW-1185">Reference proteome</keyword>
<dbReference type="CDD" id="cd01129">
    <property type="entry name" value="PulE-GspE-like"/>
    <property type="match status" value="1"/>
</dbReference>
<organism evidence="5 6">
    <name type="scientific">Hydrogenimonas thermophila</name>
    <dbReference type="NCBI Taxonomy" id="223786"/>
    <lineage>
        <taxon>Bacteria</taxon>
        <taxon>Pseudomonadati</taxon>
        <taxon>Campylobacterota</taxon>
        <taxon>Epsilonproteobacteria</taxon>
        <taxon>Campylobacterales</taxon>
        <taxon>Hydrogenimonadaceae</taxon>
        <taxon>Hydrogenimonas</taxon>
    </lineage>
</organism>
<keyword evidence="2" id="KW-0547">Nucleotide-binding</keyword>
<reference evidence="5 6" key="1">
    <citation type="submission" date="2016-10" db="EMBL/GenBank/DDBJ databases">
        <authorList>
            <person name="de Groot N.N."/>
        </authorList>
    </citation>
    <scope>NUCLEOTIDE SEQUENCE [LARGE SCALE GENOMIC DNA]</scope>
    <source>
        <strain evidence="5 6">EP1-55-1</strain>
    </source>
</reference>
<dbReference type="Gene3D" id="3.30.450.90">
    <property type="match status" value="1"/>
</dbReference>
<comment type="similarity">
    <text evidence="1">Belongs to the GSP E family.</text>
</comment>
<dbReference type="GO" id="GO:0005886">
    <property type="term" value="C:plasma membrane"/>
    <property type="evidence" value="ECO:0007669"/>
    <property type="project" value="TreeGrafter"/>
</dbReference>
<dbReference type="RefSeq" id="WP_092912777.1">
    <property type="nucleotide sequence ID" value="NZ_FOXB01000024.1"/>
</dbReference>
<feature type="domain" description="Bacterial type II secretion system protein E" evidence="4">
    <location>
        <begin position="375"/>
        <end position="389"/>
    </location>
</feature>
<dbReference type="GO" id="GO:0016887">
    <property type="term" value="F:ATP hydrolysis activity"/>
    <property type="evidence" value="ECO:0007669"/>
    <property type="project" value="TreeGrafter"/>
</dbReference>
<dbReference type="SUPFAM" id="SSF52540">
    <property type="entry name" value="P-loop containing nucleoside triphosphate hydrolases"/>
    <property type="match status" value="1"/>
</dbReference>
<dbReference type="Gene3D" id="3.40.50.300">
    <property type="entry name" value="P-loop containing nucleotide triphosphate hydrolases"/>
    <property type="match status" value="1"/>
</dbReference>
<dbReference type="EMBL" id="FOXB01000024">
    <property type="protein sequence ID" value="SFP52464.1"/>
    <property type="molecule type" value="Genomic_DNA"/>
</dbReference>
<keyword evidence="3" id="KW-0067">ATP-binding</keyword>
<dbReference type="PANTHER" id="PTHR30258">
    <property type="entry name" value="TYPE II SECRETION SYSTEM PROTEIN GSPE-RELATED"/>
    <property type="match status" value="1"/>
</dbReference>
<dbReference type="Pfam" id="PF05157">
    <property type="entry name" value="MshEN"/>
    <property type="match status" value="1"/>
</dbReference>
<evidence type="ECO:0000256" key="3">
    <source>
        <dbReference type="ARBA" id="ARBA00022840"/>
    </source>
</evidence>
<dbReference type="GO" id="GO:0005524">
    <property type="term" value="F:ATP binding"/>
    <property type="evidence" value="ECO:0007669"/>
    <property type="project" value="UniProtKB-KW"/>
</dbReference>
<dbReference type="FunFam" id="3.40.50.300:FF:000398">
    <property type="entry name" value="Type IV pilus assembly ATPase PilB"/>
    <property type="match status" value="1"/>
</dbReference>
<dbReference type="InterPro" id="IPR027417">
    <property type="entry name" value="P-loop_NTPase"/>
</dbReference>
<accession>A0A1I5R1N0</accession>
<dbReference type="STRING" id="223786.SAMN05216234_1246"/>
<dbReference type="PANTHER" id="PTHR30258:SF3">
    <property type="entry name" value="SLL1921 PROTEIN"/>
    <property type="match status" value="1"/>
</dbReference>
<name>A0A1I5R1N0_9BACT</name>
<evidence type="ECO:0000313" key="5">
    <source>
        <dbReference type="EMBL" id="SFP52464.1"/>
    </source>
</evidence>